<keyword evidence="5 6" id="KW-0482">Metalloprotease</keyword>
<dbReference type="CDD" id="cd04280">
    <property type="entry name" value="ZnMc_astacin_like"/>
    <property type="match status" value="1"/>
</dbReference>
<sequence>MAAKKDGNPKEYGELCPSGRVRTAIINGNTFSYKSLQYTEVDGMAMFEGDIVLGKVADVDRDTEIRKQEMQGVIARGIIITGNQYRWPNCKVPYTIDPALPNQARVTDAIAHWEANTRFRFVLRTAANAASYPDWVTFRSGSGCSSYVGRQGGQQFISLASGCSKGNAIHEIGHTIGFWHEHSREDRNAFVTIHWDKIMPGYEHNFNQQIADGDDVGAYEYGSIMHYSRDAFSIDGSDTITPTDPSASIGQRTGLSPGDIAAANTLCPLVVCPAAPKICPSSPIIQCPAAPKVCSPAPLIQCPAAPKLCPPSPLQCAAGPNCAPAPKIVCLPSPLLKCPPAPKIYCGAAPLVKPFPGEEIRRKGYSLDPSTGTGQGGMNQIPQIVININFNGYQPPTVQTNYSGTDPYADENSDWTASEYPDPGDCCDNSMTDESVGSSGNFDPECSE</sequence>
<evidence type="ECO:0000256" key="6">
    <source>
        <dbReference type="PROSITE-ProRule" id="PRU01211"/>
    </source>
</evidence>
<keyword evidence="4 6" id="KW-0862">Zinc</keyword>
<dbReference type="EMBL" id="CP001110">
    <property type="protein sequence ID" value="ACF42426.1"/>
    <property type="molecule type" value="Genomic_DNA"/>
</dbReference>
<keyword evidence="10" id="KW-1185">Reference proteome</keyword>
<reference evidence="9 10" key="1">
    <citation type="submission" date="2008-06" db="EMBL/GenBank/DDBJ databases">
        <title>Complete sequence of Pelodictyon phaeoclathratiforme BU-1.</title>
        <authorList>
            <consortium name="US DOE Joint Genome Institute"/>
            <person name="Lucas S."/>
            <person name="Copeland A."/>
            <person name="Lapidus A."/>
            <person name="Glavina del Rio T."/>
            <person name="Dalin E."/>
            <person name="Tice H."/>
            <person name="Bruce D."/>
            <person name="Goodwin L."/>
            <person name="Pitluck S."/>
            <person name="Schmutz J."/>
            <person name="Larimer F."/>
            <person name="Land M."/>
            <person name="Hauser L."/>
            <person name="Kyrpides N."/>
            <person name="Mikhailova N."/>
            <person name="Liu Z."/>
            <person name="Li T."/>
            <person name="Zhao F."/>
            <person name="Overmann J."/>
            <person name="Bryant D.A."/>
            <person name="Richardson P."/>
        </authorList>
    </citation>
    <scope>NUCLEOTIDE SEQUENCE [LARGE SCALE GENOMIC DNA]</scope>
    <source>
        <strain evidence="10">DSM 5477 / BU-1</strain>
    </source>
</reference>
<proteinExistence type="predicted"/>
<dbReference type="RefSeq" id="WP_012506924.1">
    <property type="nucleotide sequence ID" value="NC_011060.1"/>
</dbReference>
<dbReference type="HOGENOM" id="CLU_610907_0_0_10"/>
<feature type="binding site" evidence="6">
    <location>
        <position position="174"/>
    </location>
    <ligand>
        <name>Zn(2+)</name>
        <dbReference type="ChEBI" id="CHEBI:29105"/>
        <note>catalytic</note>
    </ligand>
</feature>
<name>B4SAQ7_PELPB</name>
<evidence type="ECO:0000256" key="4">
    <source>
        <dbReference type="ARBA" id="ARBA00022833"/>
    </source>
</evidence>
<organism evidence="9 10">
    <name type="scientific">Pelodictyon phaeoclathratiforme (strain DSM 5477 / BU-1)</name>
    <dbReference type="NCBI Taxonomy" id="324925"/>
    <lineage>
        <taxon>Bacteria</taxon>
        <taxon>Pseudomonadati</taxon>
        <taxon>Chlorobiota</taxon>
        <taxon>Chlorobiia</taxon>
        <taxon>Chlorobiales</taxon>
        <taxon>Chlorobiaceae</taxon>
        <taxon>Chlorobium/Pelodictyon group</taxon>
        <taxon>Pelodictyon</taxon>
    </lineage>
</organism>
<protein>
    <submittedName>
        <fullName evidence="9">Peptidase M12A astacin</fullName>
    </submittedName>
</protein>
<dbReference type="GO" id="GO:0008270">
    <property type="term" value="F:zinc ion binding"/>
    <property type="evidence" value="ECO:0007669"/>
    <property type="project" value="UniProtKB-UniRule"/>
</dbReference>
<dbReference type="PRINTS" id="PR00480">
    <property type="entry name" value="ASTACIN"/>
</dbReference>
<keyword evidence="2 6" id="KW-0479">Metal-binding</keyword>
<accession>B4SAQ7</accession>
<evidence type="ECO:0000256" key="2">
    <source>
        <dbReference type="ARBA" id="ARBA00022723"/>
    </source>
</evidence>
<dbReference type="SMART" id="SM00235">
    <property type="entry name" value="ZnMc"/>
    <property type="match status" value="1"/>
</dbReference>
<comment type="caution">
    <text evidence="6">Lacks conserved residue(s) required for the propagation of feature annotation.</text>
</comment>
<evidence type="ECO:0000259" key="8">
    <source>
        <dbReference type="PROSITE" id="PS51864"/>
    </source>
</evidence>
<dbReference type="InterPro" id="IPR024079">
    <property type="entry name" value="MetalloPept_cat_dom_sf"/>
</dbReference>
<dbReference type="Pfam" id="PF01400">
    <property type="entry name" value="Astacin"/>
    <property type="match status" value="1"/>
</dbReference>
<dbReference type="KEGG" id="pph:Ppha_0070"/>
<evidence type="ECO:0000256" key="1">
    <source>
        <dbReference type="ARBA" id="ARBA00022670"/>
    </source>
</evidence>
<dbReference type="AlphaFoldDB" id="B4SAQ7"/>
<evidence type="ECO:0000256" key="5">
    <source>
        <dbReference type="ARBA" id="ARBA00023049"/>
    </source>
</evidence>
<evidence type="ECO:0000313" key="9">
    <source>
        <dbReference type="EMBL" id="ACF42426.1"/>
    </source>
</evidence>
<dbReference type="InterPro" id="IPR006026">
    <property type="entry name" value="Peptidase_Metallo"/>
</dbReference>
<dbReference type="OrthoDB" id="8455098at2"/>
<evidence type="ECO:0000256" key="3">
    <source>
        <dbReference type="ARBA" id="ARBA00022801"/>
    </source>
</evidence>
<feature type="domain" description="Peptidase M12A" evidence="8">
    <location>
        <begin position="76"/>
        <end position="273"/>
    </location>
</feature>
<dbReference type="GO" id="GO:0004222">
    <property type="term" value="F:metalloendopeptidase activity"/>
    <property type="evidence" value="ECO:0007669"/>
    <property type="project" value="UniProtKB-UniRule"/>
</dbReference>
<dbReference type="PANTHER" id="PTHR10127:SF780">
    <property type="entry name" value="METALLOENDOPEPTIDASE"/>
    <property type="match status" value="1"/>
</dbReference>
<comment type="cofactor">
    <cofactor evidence="6">
        <name>Zn(2+)</name>
        <dbReference type="ChEBI" id="CHEBI:29105"/>
    </cofactor>
    <text evidence="6">Binds 1 zinc ion per subunit.</text>
</comment>
<dbReference type="InterPro" id="IPR001506">
    <property type="entry name" value="Peptidase_M12A"/>
</dbReference>
<evidence type="ECO:0000256" key="7">
    <source>
        <dbReference type="SAM" id="MobiDB-lite"/>
    </source>
</evidence>
<feature type="active site" evidence="6">
    <location>
        <position position="171"/>
    </location>
</feature>
<dbReference type="STRING" id="324925.Ppha_0070"/>
<dbReference type="Gene3D" id="3.40.390.10">
    <property type="entry name" value="Collagenase (Catalytic Domain)"/>
    <property type="match status" value="1"/>
</dbReference>
<dbReference type="SUPFAM" id="SSF55486">
    <property type="entry name" value="Metalloproteases ('zincins'), catalytic domain"/>
    <property type="match status" value="1"/>
</dbReference>
<feature type="binding site" evidence="6">
    <location>
        <position position="180"/>
    </location>
    <ligand>
        <name>Zn(2+)</name>
        <dbReference type="ChEBI" id="CHEBI:29105"/>
        <note>catalytic</note>
    </ligand>
</feature>
<gene>
    <name evidence="9" type="ordered locus">Ppha_0070</name>
</gene>
<feature type="binding site" evidence="6">
    <location>
        <position position="170"/>
    </location>
    <ligand>
        <name>Zn(2+)</name>
        <dbReference type="ChEBI" id="CHEBI:29105"/>
        <note>catalytic</note>
    </ligand>
</feature>
<keyword evidence="1 6" id="KW-0645">Protease</keyword>
<feature type="region of interest" description="Disordered" evidence="7">
    <location>
        <begin position="400"/>
        <end position="448"/>
    </location>
</feature>
<dbReference type="PROSITE" id="PS51864">
    <property type="entry name" value="ASTACIN"/>
    <property type="match status" value="1"/>
</dbReference>
<feature type="compositionally biased region" description="Polar residues" evidence="7">
    <location>
        <begin position="429"/>
        <end position="441"/>
    </location>
</feature>
<dbReference type="PANTHER" id="PTHR10127">
    <property type="entry name" value="DISCOIDIN, CUB, EGF, LAMININ , AND ZINC METALLOPROTEASE DOMAIN CONTAINING"/>
    <property type="match status" value="1"/>
</dbReference>
<dbReference type="InterPro" id="IPR034035">
    <property type="entry name" value="Astacin-like_dom"/>
</dbReference>
<evidence type="ECO:0000313" key="10">
    <source>
        <dbReference type="Proteomes" id="UP000002724"/>
    </source>
</evidence>
<dbReference type="eggNOG" id="COG3170">
    <property type="taxonomic scope" value="Bacteria"/>
</dbReference>
<keyword evidence="3 6" id="KW-0378">Hydrolase</keyword>
<dbReference type="Proteomes" id="UP000002724">
    <property type="component" value="Chromosome"/>
</dbReference>
<dbReference type="GO" id="GO:0006508">
    <property type="term" value="P:proteolysis"/>
    <property type="evidence" value="ECO:0007669"/>
    <property type="project" value="UniProtKB-KW"/>
</dbReference>
<dbReference type="NCBIfam" id="NF045530">
    <property type="entry name" value="LegP"/>
    <property type="match status" value="1"/>
</dbReference>